<organism evidence="2 3">
    <name type="scientific">Homarus americanus</name>
    <name type="common">American lobster</name>
    <dbReference type="NCBI Taxonomy" id="6706"/>
    <lineage>
        <taxon>Eukaryota</taxon>
        <taxon>Metazoa</taxon>
        <taxon>Ecdysozoa</taxon>
        <taxon>Arthropoda</taxon>
        <taxon>Crustacea</taxon>
        <taxon>Multicrustacea</taxon>
        <taxon>Malacostraca</taxon>
        <taxon>Eumalacostraca</taxon>
        <taxon>Eucarida</taxon>
        <taxon>Decapoda</taxon>
        <taxon>Pleocyemata</taxon>
        <taxon>Astacidea</taxon>
        <taxon>Nephropoidea</taxon>
        <taxon>Nephropidae</taxon>
        <taxon>Homarus</taxon>
    </lineage>
</organism>
<accession>A0A8J5JRH7</accession>
<evidence type="ECO:0000256" key="1">
    <source>
        <dbReference type="SAM" id="MobiDB-lite"/>
    </source>
</evidence>
<reference evidence="2" key="1">
    <citation type="journal article" date="2021" name="Sci. Adv.">
        <title>The American lobster genome reveals insights on longevity, neural, and immune adaptations.</title>
        <authorList>
            <person name="Polinski J.M."/>
            <person name="Zimin A.V."/>
            <person name="Clark K.F."/>
            <person name="Kohn A.B."/>
            <person name="Sadowski N."/>
            <person name="Timp W."/>
            <person name="Ptitsyn A."/>
            <person name="Khanna P."/>
            <person name="Romanova D.Y."/>
            <person name="Williams P."/>
            <person name="Greenwood S.J."/>
            <person name="Moroz L.L."/>
            <person name="Walt D.R."/>
            <person name="Bodnar A.G."/>
        </authorList>
    </citation>
    <scope>NUCLEOTIDE SEQUENCE</scope>
    <source>
        <strain evidence="2">GMGI-L3</strain>
    </source>
</reference>
<feature type="non-terminal residue" evidence="2">
    <location>
        <position position="1"/>
    </location>
</feature>
<proteinExistence type="predicted"/>
<dbReference type="Proteomes" id="UP000747542">
    <property type="component" value="Unassembled WGS sequence"/>
</dbReference>
<comment type="caution">
    <text evidence="2">The sequence shown here is derived from an EMBL/GenBank/DDBJ whole genome shotgun (WGS) entry which is preliminary data.</text>
</comment>
<feature type="region of interest" description="Disordered" evidence="1">
    <location>
        <begin position="57"/>
        <end position="84"/>
    </location>
</feature>
<gene>
    <name evidence="2" type="ORF">Hamer_G023741</name>
</gene>
<evidence type="ECO:0000313" key="3">
    <source>
        <dbReference type="Proteomes" id="UP000747542"/>
    </source>
</evidence>
<keyword evidence="3" id="KW-1185">Reference proteome</keyword>
<evidence type="ECO:0000313" key="2">
    <source>
        <dbReference type="EMBL" id="KAG7160743.1"/>
    </source>
</evidence>
<sequence>KVDALVAAVVVAVVVAAAVVVEEWMAVELLCVLETGSANSASSITSLHVISASSALPQNDVRCSPPSREHPGPRRRTCYGGSGNTTRDIYFKC</sequence>
<dbReference type="AlphaFoldDB" id="A0A8J5JRH7"/>
<name>A0A8J5JRH7_HOMAM</name>
<dbReference type="EMBL" id="JAHLQT010030867">
    <property type="protein sequence ID" value="KAG7160743.1"/>
    <property type="molecule type" value="Genomic_DNA"/>
</dbReference>
<protein>
    <submittedName>
        <fullName evidence="2">Uncharacterized protein</fullName>
    </submittedName>
</protein>